<comment type="cofactor">
    <cofactor evidence="23">
        <name>Mg(2+)</name>
        <dbReference type="ChEBI" id="CHEBI:18420"/>
    </cofactor>
    <text evidence="23">Mn(2+), Zn(2+), Cd(2+) and Co(2+) support activity to lesser extents.</text>
</comment>
<evidence type="ECO:0000256" key="23">
    <source>
        <dbReference type="PIRSR" id="PIRSR600829-4"/>
    </source>
</evidence>
<dbReference type="AlphaFoldDB" id="A0A154IIJ2"/>
<proteinExistence type="inferred from homology"/>
<keyword evidence="19 24" id="KW-1208">Phospholipid metabolism</keyword>
<dbReference type="PANTHER" id="PTHR34299:SF1">
    <property type="entry name" value="DIACYLGLYCEROL KINASE"/>
    <property type="match status" value="1"/>
</dbReference>
<feature type="binding site" evidence="21">
    <location>
        <begin position="18"/>
        <end position="23"/>
    </location>
    <ligand>
        <name>substrate</name>
    </ligand>
</feature>
<feature type="binding site" evidence="23">
    <location>
        <position position="80"/>
    </location>
    <ligand>
        <name>a divalent metal cation</name>
        <dbReference type="ChEBI" id="CHEBI:60240"/>
    </ligand>
</feature>
<keyword evidence="11 22" id="KW-0547">Nucleotide-binding</keyword>
<evidence type="ECO:0000256" key="15">
    <source>
        <dbReference type="ARBA" id="ARBA00022989"/>
    </source>
</evidence>
<evidence type="ECO:0000256" key="24">
    <source>
        <dbReference type="RuleBase" id="RU363065"/>
    </source>
</evidence>
<feature type="transmembrane region" description="Helical" evidence="24">
    <location>
        <begin position="100"/>
        <end position="120"/>
    </location>
</feature>
<evidence type="ECO:0000256" key="20">
    <source>
        <dbReference type="PIRSR" id="PIRSR600829-1"/>
    </source>
</evidence>
<evidence type="ECO:0000256" key="11">
    <source>
        <dbReference type="ARBA" id="ARBA00022741"/>
    </source>
</evidence>
<sequence>MTKPAVTKETGLRHFIAAASYSWAGFLRVLKEAAFRQELGFFVVSIAALALVGATAGEVVIAVLLFLGLFSMEAMNTAVEEVIDRISPEISIVGKHAKDLGSFAVTCMIAACCLYLGFVLGKHLFFGSG</sequence>
<organism evidence="25">
    <name type="scientific">Rhizobium leguminosarum</name>
    <dbReference type="NCBI Taxonomy" id="384"/>
    <lineage>
        <taxon>Bacteria</taxon>
        <taxon>Pseudomonadati</taxon>
        <taxon>Pseudomonadota</taxon>
        <taxon>Alphaproteobacteria</taxon>
        <taxon>Hyphomicrobiales</taxon>
        <taxon>Rhizobiaceae</taxon>
        <taxon>Rhizobium/Agrobacterium group</taxon>
        <taxon>Rhizobium</taxon>
    </lineage>
</organism>
<dbReference type="PANTHER" id="PTHR34299">
    <property type="entry name" value="DIACYLGLYCEROL KINASE"/>
    <property type="match status" value="1"/>
</dbReference>
<dbReference type="Gene3D" id="1.10.287.3610">
    <property type="match status" value="1"/>
</dbReference>
<keyword evidence="10 23" id="KW-0479">Metal-binding</keyword>
<protein>
    <recommendedName>
        <fullName evidence="4 24">Diacylglycerol kinase</fullName>
        <ecNumber evidence="3 24">2.7.1.107</ecNumber>
    </recommendedName>
</protein>
<feature type="binding site" evidence="21">
    <location>
        <begin position="34"/>
        <end position="38"/>
    </location>
    <ligand>
        <name>substrate</name>
    </ligand>
</feature>
<feature type="binding site" evidence="21">
    <location>
        <position position="73"/>
    </location>
    <ligand>
        <name>substrate</name>
    </ligand>
</feature>
<dbReference type="GO" id="GO:0004143">
    <property type="term" value="F:ATP-dependent diacylglycerol kinase activity"/>
    <property type="evidence" value="ECO:0007669"/>
    <property type="project" value="UniProtKB-EC"/>
</dbReference>
<evidence type="ECO:0000256" key="7">
    <source>
        <dbReference type="ARBA" id="ARBA00022519"/>
    </source>
</evidence>
<evidence type="ECO:0000256" key="2">
    <source>
        <dbReference type="ARBA" id="ARBA00005967"/>
    </source>
</evidence>
<evidence type="ECO:0000256" key="14">
    <source>
        <dbReference type="ARBA" id="ARBA00022842"/>
    </source>
</evidence>
<dbReference type="InterPro" id="IPR033718">
    <property type="entry name" value="DAGK_prok"/>
</dbReference>
<evidence type="ECO:0000256" key="16">
    <source>
        <dbReference type="ARBA" id="ARBA00023098"/>
    </source>
</evidence>
<comment type="catalytic activity">
    <reaction evidence="24">
        <text>a 1,2-diacyl-sn-glycerol + ATP = a 1,2-diacyl-sn-glycero-3-phosphate + ADP + H(+)</text>
        <dbReference type="Rhea" id="RHEA:10272"/>
        <dbReference type="ChEBI" id="CHEBI:15378"/>
        <dbReference type="ChEBI" id="CHEBI:17815"/>
        <dbReference type="ChEBI" id="CHEBI:30616"/>
        <dbReference type="ChEBI" id="CHEBI:58608"/>
        <dbReference type="ChEBI" id="CHEBI:456216"/>
        <dbReference type="EC" id="2.7.1.107"/>
    </reaction>
</comment>
<evidence type="ECO:0000256" key="8">
    <source>
        <dbReference type="ARBA" id="ARBA00022679"/>
    </source>
</evidence>
<feature type="binding site" evidence="22">
    <location>
        <position position="21"/>
    </location>
    <ligand>
        <name>ATP</name>
        <dbReference type="ChEBI" id="CHEBI:30616"/>
    </ligand>
</feature>
<keyword evidence="18" id="KW-0594">Phospholipid biosynthesis</keyword>
<evidence type="ECO:0000256" key="9">
    <source>
        <dbReference type="ARBA" id="ARBA00022692"/>
    </source>
</evidence>
<dbReference type="EC" id="2.7.1.107" evidence="3 24"/>
<name>A0A154IIJ2_RHILE</name>
<dbReference type="RefSeq" id="WP_062942204.1">
    <property type="nucleotide sequence ID" value="NZ_CP171844.1"/>
</dbReference>
<evidence type="ECO:0000256" key="21">
    <source>
        <dbReference type="PIRSR" id="PIRSR600829-2"/>
    </source>
</evidence>
<feature type="binding site" evidence="22">
    <location>
        <begin position="98"/>
        <end position="99"/>
    </location>
    <ligand>
        <name>ATP</name>
        <dbReference type="ChEBI" id="CHEBI:30616"/>
    </ligand>
</feature>
<dbReference type="Pfam" id="PF01219">
    <property type="entry name" value="DAGK_prokar"/>
    <property type="match status" value="1"/>
</dbReference>
<dbReference type="GO" id="GO:0006654">
    <property type="term" value="P:phosphatidic acid biosynthetic process"/>
    <property type="evidence" value="ECO:0007669"/>
    <property type="project" value="InterPro"/>
</dbReference>
<comment type="caution">
    <text evidence="25">The sequence shown here is derived from an EMBL/GenBank/DDBJ whole genome shotgun (WGS) entry which is preliminary data.</text>
</comment>
<dbReference type="InterPro" id="IPR000829">
    <property type="entry name" value="DAGK"/>
</dbReference>
<dbReference type="CDD" id="cd14264">
    <property type="entry name" value="DAGK_IM"/>
    <property type="match status" value="1"/>
</dbReference>
<feature type="transmembrane region" description="Helical" evidence="24">
    <location>
        <begin position="12"/>
        <end position="30"/>
    </location>
</feature>
<gene>
    <name evidence="25" type="ORF">A4A59_18290</name>
</gene>
<keyword evidence="9 24" id="KW-0812">Transmembrane</keyword>
<comment type="subcellular location">
    <subcellularLocation>
        <location evidence="1 24">Cell inner membrane</location>
        <topology evidence="1 24">Multi-pass membrane protein</topology>
    </subcellularLocation>
</comment>
<keyword evidence="13 22" id="KW-0067">ATP-binding</keyword>
<evidence type="ECO:0000256" key="4">
    <source>
        <dbReference type="ARBA" id="ARBA00017575"/>
    </source>
</evidence>
<dbReference type="GO" id="GO:0005524">
    <property type="term" value="F:ATP binding"/>
    <property type="evidence" value="ECO:0007669"/>
    <property type="project" value="UniProtKB-KW"/>
</dbReference>
<feature type="binding site" evidence="22">
    <location>
        <position position="80"/>
    </location>
    <ligand>
        <name>ATP</name>
        <dbReference type="ChEBI" id="CHEBI:30616"/>
    </ligand>
</feature>
<feature type="active site" description="Proton acceptor" evidence="20">
    <location>
        <position position="73"/>
    </location>
</feature>
<evidence type="ECO:0000256" key="5">
    <source>
        <dbReference type="ARBA" id="ARBA00022475"/>
    </source>
</evidence>
<evidence type="ECO:0000313" key="25">
    <source>
        <dbReference type="EMBL" id="KZB00353.1"/>
    </source>
</evidence>
<keyword evidence="12 24" id="KW-0418">Kinase</keyword>
<feature type="binding site" evidence="23">
    <location>
        <position position="32"/>
    </location>
    <ligand>
        <name>a divalent metal cation</name>
        <dbReference type="ChEBI" id="CHEBI:60240"/>
    </ligand>
</feature>
<keyword evidence="6" id="KW-0444">Lipid biosynthesis</keyword>
<comment type="similarity">
    <text evidence="2 24">Belongs to the bacterial diacylglycerol kinase family.</text>
</comment>
<dbReference type="GO" id="GO:0046872">
    <property type="term" value="F:metal ion binding"/>
    <property type="evidence" value="ECO:0007669"/>
    <property type="project" value="UniProtKB-KW"/>
</dbReference>
<feature type="binding site" evidence="22">
    <location>
        <position position="32"/>
    </location>
    <ligand>
        <name>ATP</name>
        <dbReference type="ChEBI" id="CHEBI:30616"/>
    </ligand>
</feature>
<keyword evidence="8 24" id="KW-0808">Transferase</keyword>
<keyword evidence="5" id="KW-1003">Cell membrane</keyword>
<feature type="transmembrane region" description="Helical" evidence="24">
    <location>
        <begin position="42"/>
        <end position="70"/>
    </location>
</feature>
<dbReference type="EMBL" id="LVYU01000093">
    <property type="protein sequence ID" value="KZB00353.1"/>
    <property type="molecule type" value="Genomic_DNA"/>
</dbReference>
<keyword evidence="16 24" id="KW-0443">Lipid metabolism</keyword>
<dbReference type="GO" id="GO:0005886">
    <property type="term" value="C:plasma membrane"/>
    <property type="evidence" value="ECO:0007669"/>
    <property type="project" value="UniProtKB-SubCell"/>
</dbReference>
<evidence type="ECO:0000256" key="10">
    <source>
        <dbReference type="ARBA" id="ARBA00022723"/>
    </source>
</evidence>
<comment type="function">
    <text evidence="24">Catalyzes the ATP-dependent phosphorylation of sn-l,2-diacylglycerol (DAG) to phosphatidic acid. Involved in the recycling of diacylglycerol produced as a by-product during membrane-derived oligosaccharide (MDO) biosynthesis.</text>
</comment>
<keyword evidence="7 24" id="KW-0997">Cell inner membrane</keyword>
<evidence type="ECO:0000256" key="19">
    <source>
        <dbReference type="ARBA" id="ARBA00023264"/>
    </source>
</evidence>
<reference evidence="25" key="1">
    <citation type="submission" date="2016-03" db="EMBL/GenBank/DDBJ databases">
        <title>Microsymbionts genomes from the relict species Vavilovia formosa.</title>
        <authorList>
            <person name="Chirak E."/>
            <person name="Kimeklis A."/>
            <person name="Kopat V."/>
            <person name="Andronov E."/>
        </authorList>
    </citation>
    <scope>NUCLEOTIDE SEQUENCE [LARGE SCALE GENOMIC DNA]</scope>
    <source>
        <strain evidence="25">Vaf12</strain>
    </source>
</reference>
<evidence type="ECO:0000256" key="17">
    <source>
        <dbReference type="ARBA" id="ARBA00023136"/>
    </source>
</evidence>
<accession>A0A154IIJ2</accession>
<evidence type="ECO:0000256" key="12">
    <source>
        <dbReference type="ARBA" id="ARBA00022777"/>
    </source>
</evidence>
<evidence type="ECO:0000256" key="13">
    <source>
        <dbReference type="ARBA" id="ARBA00022840"/>
    </source>
</evidence>
<evidence type="ECO:0000256" key="1">
    <source>
        <dbReference type="ARBA" id="ARBA00004429"/>
    </source>
</evidence>
<evidence type="ECO:0000256" key="22">
    <source>
        <dbReference type="PIRSR" id="PIRSR600829-3"/>
    </source>
</evidence>
<evidence type="ECO:0000256" key="3">
    <source>
        <dbReference type="ARBA" id="ARBA00012133"/>
    </source>
</evidence>
<evidence type="ECO:0000256" key="18">
    <source>
        <dbReference type="ARBA" id="ARBA00023209"/>
    </source>
</evidence>
<evidence type="ECO:0000256" key="6">
    <source>
        <dbReference type="ARBA" id="ARBA00022516"/>
    </source>
</evidence>
<keyword evidence="14 23" id="KW-0460">Magnesium</keyword>
<dbReference type="InterPro" id="IPR036945">
    <property type="entry name" value="DAGK_sf"/>
</dbReference>
<feature type="binding site" evidence="21">
    <location>
        <position position="102"/>
    </location>
    <ligand>
        <name>substrate</name>
    </ligand>
</feature>
<keyword evidence="17 24" id="KW-0472">Membrane</keyword>
<keyword evidence="15 24" id="KW-1133">Transmembrane helix</keyword>